<evidence type="ECO:0000256" key="1">
    <source>
        <dbReference type="SAM" id="MobiDB-lite"/>
    </source>
</evidence>
<keyword evidence="3" id="KW-1185">Reference proteome</keyword>
<feature type="compositionally biased region" description="Acidic residues" evidence="1">
    <location>
        <begin position="28"/>
        <end position="41"/>
    </location>
</feature>
<evidence type="ECO:0000313" key="3">
    <source>
        <dbReference type="Proteomes" id="UP001316184"/>
    </source>
</evidence>
<proteinExistence type="predicted"/>
<dbReference type="RefSeq" id="WP_232399935.1">
    <property type="nucleotide sequence ID" value="NZ_CP102173.1"/>
</dbReference>
<dbReference type="EMBL" id="CP102173">
    <property type="protein sequence ID" value="UUP12415.1"/>
    <property type="molecule type" value="Genomic_DNA"/>
</dbReference>
<protein>
    <submittedName>
        <fullName evidence="2">Uncharacterized protein</fullName>
    </submittedName>
</protein>
<dbReference type="Proteomes" id="UP001316184">
    <property type="component" value="Chromosome"/>
</dbReference>
<feature type="region of interest" description="Disordered" evidence="1">
    <location>
        <begin position="1"/>
        <end position="42"/>
    </location>
</feature>
<gene>
    <name evidence="2" type="ORF">NQV15_11170</name>
</gene>
<sequence length="55" mass="5699">MTEIPNAPTGSPVGTPFTDPSAPLPTEPEPEIVDTPEDDGLGEARIAALETELPD</sequence>
<organism evidence="2 3">
    <name type="scientific">Aeromicrobium wangtongii</name>
    <dbReference type="NCBI Taxonomy" id="2969247"/>
    <lineage>
        <taxon>Bacteria</taxon>
        <taxon>Bacillati</taxon>
        <taxon>Actinomycetota</taxon>
        <taxon>Actinomycetes</taxon>
        <taxon>Propionibacteriales</taxon>
        <taxon>Nocardioidaceae</taxon>
        <taxon>Aeromicrobium</taxon>
    </lineage>
</organism>
<evidence type="ECO:0000313" key="2">
    <source>
        <dbReference type="EMBL" id="UUP12415.1"/>
    </source>
</evidence>
<accession>A0ABY5M647</accession>
<reference evidence="2 3" key="1">
    <citation type="submission" date="2022-08" db="EMBL/GenBank/DDBJ databases">
        <title>novel species in genus Aeromicrobium.</title>
        <authorList>
            <person name="Ye L."/>
        </authorList>
    </citation>
    <scope>NUCLEOTIDE SEQUENCE [LARGE SCALE GENOMIC DNA]</scope>
    <source>
        <strain evidence="3">zg-Y1379</strain>
    </source>
</reference>
<name>A0ABY5M647_9ACTN</name>